<keyword evidence="2" id="KW-0732">Signal</keyword>
<dbReference type="InterPro" id="IPR047684">
    <property type="entry name" value="Por_som-like"/>
</dbReference>
<evidence type="ECO:0000256" key="2">
    <source>
        <dbReference type="RuleBase" id="RU363072"/>
    </source>
</evidence>
<dbReference type="PANTHER" id="PTHR43308">
    <property type="entry name" value="OUTER MEMBRANE PROTEIN ALPHA-RELATED"/>
    <property type="match status" value="1"/>
</dbReference>
<dbReference type="InterPro" id="IPR038673">
    <property type="entry name" value="OprB_sf"/>
</dbReference>
<dbReference type="PROSITE" id="PS51272">
    <property type="entry name" value="SLH"/>
    <property type="match status" value="1"/>
</dbReference>
<feature type="coiled-coil region" evidence="3">
    <location>
        <begin position="184"/>
        <end position="211"/>
    </location>
</feature>
<organism evidence="5">
    <name type="scientific">Planktothricoides raciborskii GIHE-MW2</name>
    <dbReference type="NCBI Taxonomy" id="2792601"/>
    <lineage>
        <taxon>Bacteria</taxon>
        <taxon>Bacillati</taxon>
        <taxon>Cyanobacteriota</taxon>
        <taxon>Cyanophyceae</taxon>
        <taxon>Oscillatoriophycideae</taxon>
        <taxon>Oscillatoriales</taxon>
        <taxon>Oscillatoriaceae</taxon>
        <taxon>Planktothricoides</taxon>
    </lineage>
</organism>
<evidence type="ECO:0000256" key="3">
    <source>
        <dbReference type="SAM" id="Coils"/>
    </source>
</evidence>
<dbReference type="GO" id="GO:0016020">
    <property type="term" value="C:membrane"/>
    <property type="evidence" value="ECO:0007669"/>
    <property type="project" value="InterPro"/>
</dbReference>
<dbReference type="InterPro" id="IPR001119">
    <property type="entry name" value="SLH_dom"/>
</dbReference>
<dbReference type="GO" id="GO:0008643">
    <property type="term" value="P:carbohydrate transport"/>
    <property type="evidence" value="ECO:0007669"/>
    <property type="project" value="InterPro"/>
</dbReference>
<dbReference type="InterPro" id="IPR007049">
    <property type="entry name" value="Carb-sel_porin_OprB"/>
</dbReference>
<feature type="signal peptide" evidence="2">
    <location>
        <begin position="1"/>
        <end position="28"/>
    </location>
</feature>
<dbReference type="GO" id="GO:0015288">
    <property type="term" value="F:porin activity"/>
    <property type="evidence" value="ECO:0007669"/>
    <property type="project" value="InterPro"/>
</dbReference>
<gene>
    <name evidence="5" type="ORF">ABWT76_005638</name>
</gene>
<protein>
    <submittedName>
        <fullName evidence="5">Iron uptake porin</fullName>
    </submittedName>
</protein>
<feature type="chain" id="PRO_5043085005" evidence="2">
    <location>
        <begin position="29"/>
        <end position="583"/>
    </location>
</feature>
<feature type="domain" description="SLH" evidence="4">
    <location>
        <begin position="104"/>
        <end position="168"/>
    </location>
</feature>
<dbReference type="AlphaFoldDB" id="A0AAU8JDM4"/>
<evidence type="ECO:0000313" key="5">
    <source>
        <dbReference type="EMBL" id="XCM36850.1"/>
    </source>
</evidence>
<comment type="similarity">
    <text evidence="1 2">Belongs to the OprB family.</text>
</comment>
<dbReference type="Pfam" id="PF04966">
    <property type="entry name" value="OprB"/>
    <property type="match status" value="1"/>
</dbReference>
<proteinExistence type="inferred from homology"/>
<dbReference type="Pfam" id="PF00395">
    <property type="entry name" value="SLH"/>
    <property type="match status" value="1"/>
</dbReference>
<keyword evidence="3" id="KW-0175">Coiled coil</keyword>
<dbReference type="EMBL" id="CP159837">
    <property type="protein sequence ID" value="XCM36850.1"/>
    <property type="molecule type" value="Genomic_DNA"/>
</dbReference>
<dbReference type="NCBIfam" id="NF033921">
    <property type="entry name" value="por_somb"/>
    <property type="match status" value="1"/>
</dbReference>
<name>A0AAU8JDM4_9CYAN</name>
<evidence type="ECO:0000256" key="1">
    <source>
        <dbReference type="ARBA" id="ARBA00008769"/>
    </source>
</evidence>
<accession>A0AAU8JDM4</accession>
<dbReference type="PANTHER" id="PTHR43308:SF1">
    <property type="entry name" value="OUTER MEMBRANE PROTEIN ALPHA"/>
    <property type="match status" value="1"/>
</dbReference>
<sequence length="583" mass="61990">MSKILWSSLLVSPALLGATLLVSSSAYAVGEAQSNLGQTEAGETQTSQVQPVTSVFASEVNFPSQPEIIAQATETRSNEQNVIQRLNQYSREGSANTSAGQLTSVSQLSDVKPTDWAFQALQNLVERYGCIAGYPDGTFRGSRALTRYEFAAGLNSCLDQIQILISQVQGEVTREDLLAIQRLMDEFAAELELLRGQVNALEVRTAELEANQFSTTTKLFGESIFALVAADGGSATNADVNGEFALGTRTRLNFDTSFSGQDLLRTRLQVASLDSFAQNNTFTPEGDLMFNAGLDQDGDTTFRLDSLLYSTNLGEKTRIAFIANAGAVDDFASTVVPLDGDGGSGAVSRFGTRPPIYNMVTGTGVGLTYDAGKAEVSLGYLAGNDNLGRSAASPLPQNGLFDGPYGAIAQLVLKPVDGLKLGLTYVNAYNKDTQTGSIFATPVSSIGFTTSTNAYGLQFGYETADMPIKLGGWLGYTDSNIKDSGLDGDMAAWNWAVTLGVDAGPPGSQLGLIVGMEPKVTSSDGALAGLEDADTSLHIEGFYEYQLSNNISITPAFVWLTAPDHNSNNDDLVIGTLRTTFRF</sequence>
<dbReference type="Gene3D" id="2.40.160.180">
    <property type="entry name" value="Carbohydrate-selective porin OprB"/>
    <property type="match status" value="1"/>
</dbReference>
<reference evidence="5" key="1">
    <citation type="submission" date="2024-07" db="EMBL/GenBank/DDBJ databases">
        <authorList>
            <person name="Kim Y.J."/>
            <person name="Jeong J.Y."/>
        </authorList>
    </citation>
    <scope>NUCLEOTIDE SEQUENCE</scope>
    <source>
        <strain evidence="5">GIHE-MW2</strain>
    </source>
</reference>
<dbReference type="InterPro" id="IPR051465">
    <property type="entry name" value="Cell_Envelope_Struct_Comp"/>
</dbReference>
<evidence type="ECO:0000259" key="4">
    <source>
        <dbReference type="PROSITE" id="PS51272"/>
    </source>
</evidence>
<dbReference type="RefSeq" id="WP_054470092.1">
    <property type="nucleotide sequence ID" value="NZ_CP159837.1"/>
</dbReference>